<keyword evidence="3" id="KW-1185">Reference proteome</keyword>
<feature type="compositionally biased region" description="Basic residues" evidence="1">
    <location>
        <begin position="1"/>
        <end position="12"/>
    </location>
</feature>
<dbReference type="EMBL" id="SWFS01000489">
    <property type="protein sequence ID" value="KAA8901324.1"/>
    <property type="molecule type" value="Genomic_DNA"/>
</dbReference>
<evidence type="ECO:0000313" key="3">
    <source>
        <dbReference type="Proteomes" id="UP000761534"/>
    </source>
</evidence>
<sequence length="258" mass="29927">MPRKKPRNPLKRKPVEYNQDPDAVRTKKKKKTVNPRIEEEEKLGGKTPKEFQRLLNMSKKEPAKAQSNDSERGRKKQKKPNDKKQDGDVGSSKAEELKIQPGEKMADFVRRVDQALPLVKARSGSPSRADKKRQKQREKALRQAEQRRKEKGTDDEEEEMLQQQEQKLSKRSPSPDPWAHLEARNVKPKFNEVASKPPELKAPTKLMKNVPKAAGSMARRDMLEQERNRFIERYRALMENKRGDVRLNLNTSENSDDD</sequence>
<evidence type="ECO:0000256" key="1">
    <source>
        <dbReference type="SAM" id="MobiDB-lite"/>
    </source>
</evidence>
<gene>
    <name evidence="2" type="ORF">TRICI_006085</name>
</gene>
<accession>A0A642ULS3</accession>
<dbReference type="OrthoDB" id="5876637at2759"/>
<feature type="region of interest" description="Disordered" evidence="1">
    <location>
        <begin position="117"/>
        <end position="221"/>
    </location>
</feature>
<feature type="compositionally biased region" description="Basic and acidic residues" evidence="1">
    <location>
        <begin position="36"/>
        <end position="63"/>
    </location>
</feature>
<protein>
    <submittedName>
        <fullName evidence="2">Uncharacterized protein</fullName>
    </submittedName>
</protein>
<feature type="compositionally biased region" description="Basic and acidic residues" evidence="1">
    <location>
        <begin position="79"/>
        <end position="98"/>
    </location>
</feature>
<dbReference type="AlphaFoldDB" id="A0A642ULS3"/>
<feature type="compositionally biased region" description="Basic and acidic residues" evidence="1">
    <location>
        <begin position="137"/>
        <end position="152"/>
    </location>
</feature>
<proteinExistence type="predicted"/>
<organism evidence="2 3">
    <name type="scientific">Trichomonascus ciferrii</name>
    <dbReference type="NCBI Taxonomy" id="44093"/>
    <lineage>
        <taxon>Eukaryota</taxon>
        <taxon>Fungi</taxon>
        <taxon>Dikarya</taxon>
        <taxon>Ascomycota</taxon>
        <taxon>Saccharomycotina</taxon>
        <taxon>Dipodascomycetes</taxon>
        <taxon>Dipodascales</taxon>
        <taxon>Trichomonascaceae</taxon>
        <taxon>Trichomonascus</taxon>
        <taxon>Trichomonascus ciferrii complex</taxon>
    </lineage>
</organism>
<dbReference type="VEuPathDB" id="FungiDB:TRICI_006085"/>
<dbReference type="PANTHER" id="PTHR40644">
    <property type="entry name" value="UPF0653 PROTEIN C607.02C"/>
    <property type="match status" value="1"/>
</dbReference>
<dbReference type="PANTHER" id="PTHR40644:SF1">
    <property type="entry name" value="UPF0653 PROTEIN C607.02C"/>
    <property type="match status" value="1"/>
</dbReference>
<dbReference type="Proteomes" id="UP000761534">
    <property type="component" value="Unassembled WGS sequence"/>
</dbReference>
<feature type="region of interest" description="Disordered" evidence="1">
    <location>
        <begin position="1"/>
        <end position="105"/>
    </location>
</feature>
<comment type="caution">
    <text evidence="2">The sequence shown here is derived from an EMBL/GenBank/DDBJ whole genome shotgun (WGS) entry which is preliminary data.</text>
</comment>
<reference evidence="2" key="1">
    <citation type="journal article" date="2019" name="G3 (Bethesda)">
        <title>Genome Assemblies of Two Rare Opportunistic Yeast Pathogens: Diutina rugosa (syn. Candida rugosa) and Trichomonascus ciferrii (syn. Candida ciferrii).</title>
        <authorList>
            <person name="Mixao V."/>
            <person name="Saus E."/>
            <person name="Hansen A.P."/>
            <person name="Lass-Florl C."/>
            <person name="Gabaldon T."/>
        </authorList>
    </citation>
    <scope>NUCLEOTIDE SEQUENCE</scope>
    <source>
        <strain evidence="2">CBS 4856</strain>
    </source>
</reference>
<name>A0A642ULS3_9ASCO</name>
<evidence type="ECO:0000313" key="2">
    <source>
        <dbReference type="EMBL" id="KAA8901324.1"/>
    </source>
</evidence>